<dbReference type="EMBL" id="KQ086698">
    <property type="protein sequence ID" value="KLO04117.1"/>
    <property type="molecule type" value="Genomic_DNA"/>
</dbReference>
<protein>
    <submittedName>
        <fullName evidence="2">Uncharacterized protein</fullName>
    </submittedName>
</protein>
<accession>A0A0H2QYP9</accession>
<feature type="region of interest" description="Disordered" evidence="1">
    <location>
        <begin position="387"/>
        <end position="433"/>
    </location>
</feature>
<gene>
    <name evidence="2" type="ORF">SCHPADRAFT_947959</name>
</gene>
<sequence length="433" mass="49496">MLIVFREVWENIRPELEEIIKLRRVHAGEKFLELRRIKRQTEFEEKFIASRPQLCALPLGKLYTRGDLQEQPFINDILHENDSRFPFDEERWLRLFDLLPELTVKHAKTIENHCVEAISLASAEATEELKSIEHGVNIDSVKLHQEDLIEDVDCIMIPTSLLLATSLFKRPGMGLEDYTALLYRRSLTPLQSWSGGSAWSSVKFACTSSGRIVSTASLLLKHLHLPERTSMAFMLGCGTDFSCLTCSRASKSNSMTWAQLVDHFVTANDRFRTQLSTIKCRNLSLVVPLLNDHDLTSEVNGKLVARIPRTTADLNPTDFTSSRYSQLSHAWGVEMEYSKVSESVKDMSDGEGEAEEEDPGWKGYQECPLCRQFYVYHYESSLRGMRKHMRTRHGTDLEGNPLPQQTGDDQPVKVEETAQRSEYVDVKSEDVFE</sequence>
<proteinExistence type="predicted"/>
<dbReference type="AlphaFoldDB" id="A0A0H2QYP9"/>
<dbReference type="Proteomes" id="UP000053477">
    <property type="component" value="Unassembled WGS sequence"/>
</dbReference>
<feature type="compositionally biased region" description="Basic and acidic residues" evidence="1">
    <location>
        <begin position="410"/>
        <end position="433"/>
    </location>
</feature>
<name>A0A0H2QYP9_9AGAM</name>
<organism evidence="2 3">
    <name type="scientific">Schizopora paradoxa</name>
    <dbReference type="NCBI Taxonomy" id="27342"/>
    <lineage>
        <taxon>Eukaryota</taxon>
        <taxon>Fungi</taxon>
        <taxon>Dikarya</taxon>
        <taxon>Basidiomycota</taxon>
        <taxon>Agaricomycotina</taxon>
        <taxon>Agaricomycetes</taxon>
        <taxon>Hymenochaetales</taxon>
        <taxon>Schizoporaceae</taxon>
        <taxon>Schizopora</taxon>
    </lineage>
</organism>
<keyword evidence="3" id="KW-1185">Reference proteome</keyword>
<dbReference type="OrthoDB" id="3270703at2759"/>
<evidence type="ECO:0000256" key="1">
    <source>
        <dbReference type="SAM" id="MobiDB-lite"/>
    </source>
</evidence>
<evidence type="ECO:0000313" key="2">
    <source>
        <dbReference type="EMBL" id="KLO04117.1"/>
    </source>
</evidence>
<dbReference type="InParanoid" id="A0A0H2QYP9"/>
<reference evidence="2 3" key="1">
    <citation type="submission" date="2015-04" db="EMBL/GenBank/DDBJ databases">
        <title>Complete genome sequence of Schizopora paradoxa KUC8140, a cosmopolitan wood degrader in East Asia.</title>
        <authorList>
            <consortium name="DOE Joint Genome Institute"/>
            <person name="Min B."/>
            <person name="Park H."/>
            <person name="Jang Y."/>
            <person name="Kim J.-J."/>
            <person name="Kim K.H."/>
            <person name="Pangilinan J."/>
            <person name="Lipzen A."/>
            <person name="Riley R."/>
            <person name="Grigoriev I.V."/>
            <person name="Spatafora J.W."/>
            <person name="Choi I.-G."/>
        </authorList>
    </citation>
    <scope>NUCLEOTIDE SEQUENCE [LARGE SCALE GENOMIC DNA]</scope>
    <source>
        <strain evidence="2 3">KUC8140</strain>
    </source>
</reference>
<evidence type="ECO:0000313" key="3">
    <source>
        <dbReference type="Proteomes" id="UP000053477"/>
    </source>
</evidence>